<organism evidence="1">
    <name type="scientific">Pseudo-nitzschia australis</name>
    <dbReference type="NCBI Taxonomy" id="44445"/>
    <lineage>
        <taxon>Eukaryota</taxon>
        <taxon>Sar</taxon>
        <taxon>Stramenopiles</taxon>
        <taxon>Ochrophyta</taxon>
        <taxon>Bacillariophyta</taxon>
        <taxon>Bacillariophyceae</taxon>
        <taxon>Bacillariophycidae</taxon>
        <taxon>Bacillariales</taxon>
        <taxon>Bacillariaceae</taxon>
        <taxon>Pseudo-nitzschia</taxon>
    </lineage>
</organism>
<accession>A0A7S4ELG1</accession>
<dbReference type="EMBL" id="HBIX01018851">
    <property type="protein sequence ID" value="CAE0720673.1"/>
    <property type="molecule type" value="Transcribed_RNA"/>
</dbReference>
<reference evidence="1" key="1">
    <citation type="submission" date="2021-01" db="EMBL/GenBank/DDBJ databases">
        <authorList>
            <person name="Corre E."/>
            <person name="Pelletier E."/>
            <person name="Niang G."/>
            <person name="Scheremetjew M."/>
            <person name="Finn R."/>
            <person name="Kale V."/>
            <person name="Holt S."/>
            <person name="Cochrane G."/>
            <person name="Meng A."/>
            <person name="Brown T."/>
            <person name="Cohen L."/>
        </authorList>
    </citation>
    <scope>NUCLEOTIDE SEQUENCE</scope>
    <source>
        <strain evidence="1">10249 10 AB</strain>
    </source>
</reference>
<evidence type="ECO:0000313" key="1">
    <source>
        <dbReference type="EMBL" id="CAE0720673.1"/>
    </source>
</evidence>
<gene>
    <name evidence="1" type="ORF">PAUS00366_LOCUS13427</name>
</gene>
<proteinExistence type="predicted"/>
<sequence>MDVDSGRDGIDGFSEMDSHANTTAAAGSNMVMLDDPDDVMHFVDISPFLDDYAPIKKVPIAQCATAWTDPESGVVWILVFDEALYFGDKVRNSLINPNQIRSHAFNKVDDTPRQFDPNSNHGITFVSDVDDKTLFIPLHMDGVISYFALMSAIM</sequence>
<protein>
    <submittedName>
        <fullName evidence="1">Uncharacterized protein</fullName>
    </submittedName>
</protein>
<dbReference type="AlphaFoldDB" id="A0A7S4ELG1"/>
<name>A0A7S4ELG1_9STRA</name>